<accession>A0A4P9XDW5</accession>
<protein>
    <submittedName>
        <fullName evidence="3">Uncharacterized protein</fullName>
    </submittedName>
</protein>
<evidence type="ECO:0000256" key="2">
    <source>
        <dbReference type="SAM" id="SignalP"/>
    </source>
</evidence>
<name>A0A4P9XDW5_9FUNG</name>
<keyword evidence="4" id="KW-1185">Reference proteome</keyword>
<gene>
    <name evidence="3" type="ORF">CXG81DRAFT_16823</name>
</gene>
<keyword evidence="2" id="KW-0732">Signal</keyword>
<evidence type="ECO:0000313" key="4">
    <source>
        <dbReference type="Proteomes" id="UP000274922"/>
    </source>
</evidence>
<reference evidence="4" key="1">
    <citation type="journal article" date="2018" name="Nat. Microbiol.">
        <title>Leveraging single-cell genomics to expand the fungal tree of life.</title>
        <authorList>
            <person name="Ahrendt S.R."/>
            <person name="Quandt C.A."/>
            <person name="Ciobanu D."/>
            <person name="Clum A."/>
            <person name="Salamov A."/>
            <person name="Andreopoulos B."/>
            <person name="Cheng J.F."/>
            <person name="Woyke T."/>
            <person name="Pelin A."/>
            <person name="Henrissat B."/>
            <person name="Reynolds N.K."/>
            <person name="Benny G.L."/>
            <person name="Smith M.E."/>
            <person name="James T.Y."/>
            <person name="Grigoriev I.V."/>
        </authorList>
    </citation>
    <scope>NUCLEOTIDE SEQUENCE [LARGE SCALE GENOMIC DNA]</scope>
    <source>
        <strain evidence="4">ATCC 52028</strain>
    </source>
</reference>
<feature type="chain" id="PRO_5020846130" evidence="2">
    <location>
        <begin position="25"/>
        <end position="543"/>
    </location>
</feature>
<evidence type="ECO:0000313" key="3">
    <source>
        <dbReference type="EMBL" id="RKP03727.1"/>
    </source>
</evidence>
<dbReference type="Proteomes" id="UP000274922">
    <property type="component" value="Unassembled WGS sequence"/>
</dbReference>
<proteinExistence type="predicted"/>
<dbReference type="AlphaFoldDB" id="A0A4P9XDW5"/>
<organism evidence="3 4">
    <name type="scientific">Caulochytrium protostelioides</name>
    <dbReference type="NCBI Taxonomy" id="1555241"/>
    <lineage>
        <taxon>Eukaryota</taxon>
        <taxon>Fungi</taxon>
        <taxon>Fungi incertae sedis</taxon>
        <taxon>Chytridiomycota</taxon>
        <taxon>Chytridiomycota incertae sedis</taxon>
        <taxon>Chytridiomycetes</taxon>
        <taxon>Caulochytriales</taxon>
        <taxon>Caulochytriaceae</taxon>
        <taxon>Caulochytrium</taxon>
    </lineage>
</organism>
<feature type="region of interest" description="Disordered" evidence="1">
    <location>
        <begin position="493"/>
        <end position="528"/>
    </location>
</feature>
<dbReference type="EMBL" id="ML014119">
    <property type="protein sequence ID" value="RKP03727.1"/>
    <property type="molecule type" value="Genomic_DNA"/>
</dbReference>
<feature type="signal peptide" evidence="2">
    <location>
        <begin position="1"/>
        <end position="24"/>
    </location>
</feature>
<sequence length="543" mass="61862">MLLSWRSQSAWWTLLLATIALCRADPIDSDGTLKERSDFDVVSFTEHYLHEHLGKWLGLHNVTPNHPYPNTVEDSNDLYIQRPQVSMFNVLLVLMGTNYSPLDDRSSEDVMLDFSIFPRELPSSSWHDVMWSYAIPFAAYEALPYDNNPGRFALRFENSENSKEHLRRLPNRYRDCRLVRRIQELSGALDPPTEVHEHGLPAKTLWKYVPEIDFPDQHEQRKQKTPGPLLSEDAKKLYLRRYLNGFPTVFGRDTAYSSVFSRVIVQEAHLYRRTLHGKVKLRLKHVSKTWGARHVLLSHLHAKLQSAGPGTQSSDQLTNELKHYMQTAATNLYTCELFRIYEFLKGNGDAIAVLKTFSGYTVPAEMHQQVQQIFPTLLLTHFDRWATYHWSQFPDLVEQSLLDAKSVLNQLDFAPSFVLGTYQSPHPLYTPKDGLPLLTSDEAVDAVNDPTLDSYGQRDPLVMYTSRTTRAFDASPPTSDDDSNHYAEADHAEADHANSPGRAAAIEPRPSVGEITSRWRASPTSHSTVPESLLHLRGVARSI</sequence>
<evidence type="ECO:0000256" key="1">
    <source>
        <dbReference type="SAM" id="MobiDB-lite"/>
    </source>
</evidence>